<dbReference type="GeneID" id="87821363"/>
<keyword evidence="2 4" id="KW-0378">Hydrolase</keyword>
<dbReference type="InterPro" id="IPR019826">
    <property type="entry name" value="Carboxylesterase_B_AS"/>
</dbReference>
<dbReference type="RefSeq" id="XP_062633803.1">
    <property type="nucleotide sequence ID" value="XM_062784750.1"/>
</dbReference>
<evidence type="ECO:0000313" key="6">
    <source>
        <dbReference type="EMBL" id="KAK4140432.1"/>
    </source>
</evidence>
<organism evidence="6 7">
    <name type="scientific">Dichotomopilus funicola</name>
    <dbReference type="NCBI Taxonomy" id="1934379"/>
    <lineage>
        <taxon>Eukaryota</taxon>
        <taxon>Fungi</taxon>
        <taxon>Dikarya</taxon>
        <taxon>Ascomycota</taxon>
        <taxon>Pezizomycotina</taxon>
        <taxon>Sordariomycetes</taxon>
        <taxon>Sordariomycetidae</taxon>
        <taxon>Sordariales</taxon>
        <taxon>Chaetomiaceae</taxon>
        <taxon>Dichotomopilus</taxon>
    </lineage>
</organism>
<dbReference type="InterPro" id="IPR000997">
    <property type="entry name" value="Cholinesterase"/>
</dbReference>
<dbReference type="Pfam" id="PF00135">
    <property type="entry name" value="COesterase"/>
    <property type="match status" value="1"/>
</dbReference>
<keyword evidence="4" id="KW-0732">Signal</keyword>
<comment type="caution">
    <text evidence="6">The sequence shown here is derived from an EMBL/GenBank/DDBJ whole genome shotgun (WGS) entry which is preliminary data.</text>
</comment>
<dbReference type="GO" id="GO:0004104">
    <property type="term" value="F:cholinesterase activity"/>
    <property type="evidence" value="ECO:0007669"/>
    <property type="project" value="InterPro"/>
</dbReference>
<accession>A0AAN6UWE9</accession>
<dbReference type="EC" id="3.1.1.-" evidence="4"/>
<name>A0AAN6UWE9_9PEZI</name>
<reference evidence="6" key="1">
    <citation type="journal article" date="2023" name="Mol. Phylogenet. Evol.">
        <title>Genome-scale phylogeny and comparative genomics of the fungal order Sordariales.</title>
        <authorList>
            <person name="Hensen N."/>
            <person name="Bonometti L."/>
            <person name="Westerberg I."/>
            <person name="Brannstrom I.O."/>
            <person name="Guillou S."/>
            <person name="Cros-Aarteil S."/>
            <person name="Calhoun S."/>
            <person name="Haridas S."/>
            <person name="Kuo A."/>
            <person name="Mondo S."/>
            <person name="Pangilinan J."/>
            <person name="Riley R."/>
            <person name="LaButti K."/>
            <person name="Andreopoulos B."/>
            <person name="Lipzen A."/>
            <person name="Chen C."/>
            <person name="Yan M."/>
            <person name="Daum C."/>
            <person name="Ng V."/>
            <person name="Clum A."/>
            <person name="Steindorff A."/>
            <person name="Ohm R.A."/>
            <person name="Martin F."/>
            <person name="Silar P."/>
            <person name="Natvig D.O."/>
            <person name="Lalanne C."/>
            <person name="Gautier V."/>
            <person name="Ament-Velasquez S.L."/>
            <person name="Kruys A."/>
            <person name="Hutchinson M.I."/>
            <person name="Powell A.J."/>
            <person name="Barry K."/>
            <person name="Miller A.N."/>
            <person name="Grigoriev I.V."/>
            <person name="Debuchy R."/>
            <person name="Gladieux P."/>
            <person name="Hiltunen Thoren M."/>
            <person name="Johannesson H."/>
        </authorList>
    </citation>
    <scope>NUCLEOTIDE SEQUENCE</scope>
    <source>
        <strain evidence="6">CBS 141.50</strain>
    </source>
</reference>
<dbReference type="AlphaFoldDB" id="A0AAN6UWE9"/>
<dbReference type="SUPFAM" id="SSF53474">
    <property type="entry name" value="alpha/beta-Hydrolases"/>
    <property type="match status" value="1"/>
</dbReference>
<evidence type="ECO:0000259" key="5">
    <source>
        <dbReference type="Pfam" id="PF00135"/>
    </source>
</evidence>
<evidence type="ECO:0000256" key="2">
    <source>
        <dbReference type="ARBA" id="ARBA00022801"/>
    </source>
</evidence>
<evidence type="ECO:0000313" key="7">
    <source>
        <dbReference type="Proteomes" id="UP001302676"/>
    </source>
</evidence>
<dbReference type="PANTHER" id="PTHR43918">
    <property type="entry name" value="ACETYLCHOLINESTERASE"/>
    <property type="match status" value="1"/>
</dbReference>
<keyword evidence="3" id="KW-1015">Disulfide bond</keyword>
<reference evidence="6" key="2">
    <citation type="submission" date="2023-05" db="EMBL/GenBank/DDBJ databases">
        <authorList>
            <consortium name="Lawrence Berkeley National Laboratory"/>
            <person name="Steindorff A."/>
            <person name="Hensen N."/>
            <person name="Bonometti L."/>
            <person name="Westerberg I."/>
            <person name="Brannstrom I.O."/>
            <person name="Guillou S."/>
            <person name="Cros-Aarteil S."/>
            <person name="Calhoun S."/>
            <person name="Haridas S."/>
            <person name="Kuo A."/>
            <person name="Mondo S."/>
            <person name="Pangilinan J."/>
            <person name="Riley R."/>
            <person name="Labutti K."/>
            <person name="Andreopoulos B."/>
            <person name="Lipzen A."/>
            <person name="Chen C."/>
            <person name="Yanf M."/>
            <person name="Daum C."/>
            <person name="Ng V."/>
            <person name="Clum A."/>
            <person name="Ohm R."/>
            <person name="Martin F."/>
            <person name="Silar P."/>
            <person name="Natvig D."/>
            <person name="Lalanne C."/>
            <person name="Gautier V."/>
            <person name="Ament-Velasquez S.L."/>
            <person name="Kruys A."/>
            <person name="Hutchinson M.I."/>
            <person name="Powell A.J."/>
            <person name="Barry K."/>
            <person name="Miller A.N."/>
            <person name="Grigoriev I.V."/>
            <person name="Debuchy R."/>
            <person name="Gladieux P."/>
            <person name="Thoren M.H."/>
            <person name="Johannesson H."/>
        </authorList>
    </citation>
    <scope>NUCLEOTIDE SEQUENCE</scope>
    <source>
        <strain evidence="6">CBS 141.50</strain>
    </source>
</reference>
<feature type="signal peptide" evidence="4">
    <location>
        <begin position="1"/>
        <end position="18"/>
    </location>
</feature>
<proteinExistence type="inferred from homology"/>
<dbReference type="InterPro" id="IPR050654">
    <property type="entry name" value="AChE-related_enzymes"/>
</dbReference>
<dbReference type="Gene3D" id="3.40.50.1820">
    <property type="entry name" value="alpha/beta hydrolase"/>
    <property type="match status" value="1"/>
</dbReference>
<dbReference type="PRINTS" id="PR00878">
    <property type="entry name" value="CHOLNESTRASE"/>
</dbReference>
<protein>
    <recommendedName>
        <fullName evidence="4">Carboxylic ester hydrolase</fullName>
        <ecNumber evidence="4">3.1.1.-</ecNumber>
    </recommendedName>
</protein>
<keyword evidence="7" id="KW-1185">Reference proteome</keyword>
<dbReference type="Proteomes" id="UP001302676">
    <property type="component" value="Unassembled WGS sequence"/>
</dbReference>
<dbReference type="InterPro" id="IPR002018">
    <property type="entry name" value="CarbesteraseB"/>
</dbReference>
<evidence type="ECO:0000256" key="4">
    <source>
        <dbReference type="RuleBase" id="RU361235"/>
    </source>
</evidence>
<gene>
    <name evidence="6" type="ORF">C8A04DRAFT_39888</name>
</gene>
<dbReference type="InterPro" id="IPR029058">
    <property type="entry name" value="AB_hydrolase_fold"/>
</dbReference>
<dbReference type="EMBL" id="MU853631">
    <property type="protein sequence ID" value="KAK4140432.1"/>
    <property type="molecule type" value="Genomic_DNA"/>
</dbReference>
<sequence length="550" mass="58776">MFASWFFACLAVTSLVAADCAECSNVRTRQSLLAVETTNGPIIGHIAPGAPSQRVIEYLGIPYAKPPVGDLRFAAPQPLDIQDPYIAANFGADCPLTPPKPVDYPEFTPQAQRIINYFTSGTGTPQSEDCLTLNIWSKATPAADTANKPVVVYFYGGRFTAGNTNSPFYNGQHLADAQDIVVVTVNYRTNIFGFPGAPGEMQNLGLRDQRAAVEWVRDNIASFGGHASRIVLAGQSSGGVAVDYWAYAHEADPIAAGLILSSGTAFSFPLNAPGVLDRNWNTVVNAVGCNTTTTSTDTGTGTTPEDDPAAMMACMRAVDWTALKAAAAAIKPSPSTSVLRGIPAFYPQVDNLLVFPDYPARTAAGRFAPLPIFAGHNDNEAGYYRIPVYGNSNGTVVPTDDQVTAFHLESFTCPVAHQAAARRARAIPTWVYRYFADWENTRLYPDSGAYHGVDLHMVFGASETVSGGLAPSAEQRALTEVVQRAWYAFARDPWAGLARDMGWPQWAPGHESLVELGVNNTAMPRFVDPAVYDAPCVNVAPGALGVPGTA</sequence>
<dbReference type="PROSITE" id="PS00122">
    <property type="entry name" value="CARBOXYLESTERASE_B_1"/>
    <property type="match status" value="1"/>
</dbReference>
<feature type="domain" description="Carboxylesterase type B" evidence="5">
    <location>
        <begin position="34"/>
        <end position="391"/>
    </location>
</feature>
<comment type="similarity">
    <text evidence="1 4">Belongs to the type-B carboxylesterase/lipase family.</text>
</comment>
<evidence type="ECO:0000256" key="1">
    <source>
        <dbReference type="ARBA" id="ARBA00005964"/>
    </source>
</evidence>
<feature type="chain" id="PRO_5042668753" description="Carboxylic ester hydrolase" evidence="4">
    <location>
        <begin position="19"/>
        <end position="550"/>
    </location>
</feature>
<dbReference type="PANTHER" id="PTHR43918:SF4">
    <property type="entry name" value="CARBOXYLIC ESTER HYDROLASE"/>
    <property type="match status" value="1"/>
</dbReference>
<evidence type="ECO:0000256" key="3">
    <source>
        <dbReference type="ARBA" id="ARBA00023157"/>
    </source>
</evidence>